<evidence type="ECO:0000256" key="2">
    <source>
        <dbReference type="SAM" id="MobiDB-lite"/>
    </source>
</evidence>
<dbReference type="EMBL" id="CAXAMN010007691">
    <property type="protein sequence ID" value="CAK9022434.1"/>
    <property type="molecule type" value="Genomic_DNA"/>
</dbReference>
<dbReference type="InterPro" id="IPR007577">
    <property type="entry name" value="GlycoTrfase_DXD_sugar-bd_CS"/>
</dbReference>
<feature type="coiled-coil region" evidence="1">
    <location>
        <begin position="561"/>
        <end position="599"/>
    </location>
</feature>
<dbReference type="Pfam" id="PF04488">
    <property type="entry name" value="Gly_transf_sug"/>
    <property type="match status" value="1"/>
</dbReference>
<dbReference type="PANTHER" id="PTHR31834:SF1">
    <property type="entry name" value="INITIATION-SPECIFIC ALPHA-1,6-MANNOSYLTRANSFERASE"/>
    <property type="match status" value="1"/>
</dbReference>
<evidence type="ECO:0000313" key="4">
    <source>
        <dbReference type="Proteomes" id="UP001642484"/>
    </source>
</evidence>
<feature type="compositionally biased region" description="Basic and acidic residues" evidence="2">
    <location>
        <begin position="282"/>
        <end position="301"/>
    </location>
</feature>
<feature type="region of interest" description="Disordered" evidence="2">
    <location>
        <begin position="243"/>
        <end position="265"/>
    </location>
</feature>
<proteinExistence type="predicted"/>
<dbReference type="Proteomes" id="UP001642484">
    <property type="component" value="Unassembled WGS sequence"/>
</dbReference>
<dbReference type="PANTHER" id="PTHR31834">
    <property type="entry name" value="INITIATION-SPECIFIC ALPHA-1,6-MANNOSYLTRANSFERASE"/>
    <property type="match status" value="1"/>
</dbReference>
<name>A0ABP0K8K5_9DINO</name>
<accession>A0ABP0K8K5</accession>
<reference evidence="3 4" key="1">
    <citation type="submission" date="2024-02" db="EMBL/GenBank/DDBJ databases">
        <authorList>
            <person name="Chen Y."/>
            <person name="Shah S."/>
            <person name="Dougan E. K."/>
            <person name="Thang M."/>
            <person name="Chan C."/>
        </authorList>
    </citation>
    <scope>NUCLEOTIDE SEQUENCE [LARGE SCALE GENOMIC DNA]</scope>
</reference>
<dbReference type="SUPFAM" id="SSF53448">
    <property type="entry name" value="Nucleotide-diphospho-sugar transferases"/>
    <property type="match status" value="1"/>
</dbReference>
<feature type="compositionally biased region" description="Acidic residues" evidence="2">
    <location>
        <begin position="243"/>
        <end position="252"/>
    </location>
</feature>
<evidence type="ECO:0008006" key="5">
    <source>
        <dbReference type="Google" id="ProtNLM"/>
    </source>
</evidence>
<keyword evidence="1" id="KW-0175">Coiled coil</keyword>
<comment type="caution">
    <text evidence="3">The sequence shown here is derived from an EMBL/GenBank/DDBJ whole genome shotgun (WGS) entry which is preliminary data.</text>
</comment>
<evidence type="ECO:0000256" key="1">
    <source>
        <dbReference type="SAM" id="Coils"/>
    </source>
</evidence>
<sequence length="931" mass="105182">MDRASDYVTALIFDGETCHQLIKQCVHGNLDRVSRLKLAELVYFKDVQYSEIPGTDLLPRCPMKICKVKGQPLFAITGPAHSVKNAASQLMSATKVLYYGNFAADPTPMLEHDLPLPAYVRKDAMSDRFAVLLTEETSTSVSIADNMKGMLLWNITSALCVAPLVHSKMTLEDRAECAISGFVLQDLWSMIATQREKSFRMQSLTQKAIAAAIHLVSRCSDYPVQKLEQMYHVQCASAAFDDMEKEGEDEQLENGGDQEHEAEDADAVKPILDEIMKVAAEETADNNKESEENEPADRDPDCALPDSEELIALTSSCPEPANNAVLDGAKTFPKNLREAVADSQGLWIGNVVVLNRAHGEPLVAALILTLWPHGKKPNPCAQEDVTGKKILLSSESVEAFARLSAQDFEEPVENKKRKSETQQVTFAHAKAQLKRAGRIGTSKKKVLQELDVQACDIKRSDAGRKAIRRILLRVAELDLVHWTCTLKKCSEITWDNFIKNIPFFFQFKYFGLRNSHQYGQRVGSDLQAIMKALKAKPPNRKPYQSLIQEFVESKVGGHEAQLQAEAALEALKREHEEVLRARDAEHEKQRRHLESLQENGGVVQLAERVQNSPCERLDEPRVSIFEFSRGVALLLFIVGQAEEQCLLQTRAGPSELPAHVGPTRIPCIIHQTWKKHQLLGKQHRWVGSWKSLNPSCEHRLWNDTEIALLAKTKSPKVIWPIWDGLTPIEKTDVFRYLVLYEYGGYYSDIDVTSMKPIAEYPVPKDASMIVGYEFGHRFPEDARIENTLARTEQFEQWFLASAPKSPMLKRCLEMIREKFRWKIQSTLDLTGPGTFSDAVHEFLEDHSPHEAVLKEISFRQSQVSYQKGWHYLSYPSERMYGTGDWKIWLLAAGRVNAVPRIKEEDPDEALEPLLVHHFIGTWKPAHGISHH</sequence>
<organism evidence="3 4">
    <name type="scientific">Durusdinium trenchii</name>
    <dbReference type="NCBI Taxonomy" id="1381693"/>
    <lineage>
        <taxon>Eukaryota</taxon>
        <taxon>Sar</taxon>
        <taxon>Alveolata</taxon>
        <taxon>Dinophyceae</taxon>
        <taxon>Suessiales</taxon>
        <taxon>Symbiodiniaceae</taxon>
        <taxon>Durusdinium</taxon>
    </lineage>
</organism>
<dbReference type="InterPro" id="IPR039367">
    <property type="entry name" value="Och1-like"/>
</dbReference>
<keyword evidence="4" id="KW-1185">Reference proteome</keyword>
<feature type="region of interest" description="Disordered" evidence="2">
    <location>
        <begin position="282"/>
        <end position="304"/>
    </location>
</feature>
<gene>
    <name evidence="3" type="ORF">CCMP2556_LOCUS14830</name>
</gene>
<protein>
    <recommendedName>
        <fullName evidence="5">Alpha 1,4-glycosyltransferase domain-containing protein</fullName>
    </recommendedName>
</protein>
<evidence type="ECO:0000313" key="3">
    <source>
        <dbReference type="EMBL" id="CAK9022434.1"/>
    </source>
</evidence>
<dbReference type="Gene3D" id="3.90.550.20">
    <property type="match status" value="1"/>
</dbReference>
<dbReference type="InterPro" id="IPR029044">
    <property type="entry name" value="Nucleotide-diphossugar_trans"/>
</dbReference>